<keyword evidence="2" id="KW-1185">Reference proteome</keyword>
<sequence>MFKIYSPSLASNDLKPCLLKVDDCLLSQHVVDSYQQAALTSQLTLLDQSFAHHNTFKSGVPHNVDFPTAYLPSQDRHTEILVVIGSPSAVQFVTTGTAFPLASCCIPTFISAGCPSPPEQHLRGLQYLLLRSLGCSRYRSYTCFLR</sequence>
<protein>
    <submittedName>
        <fullName evidence="1">Uncharacterized protein</fullName>
    </submittedName>
</protein>
<dbReference type="EMBL" id="BLXT01001969">
    <property type="protein sequence ID" value="GFN89970.1"/>
    <property type="molecule type" value="Genomic_DNA"/>
</dbReference>
<name>A0AAV3Z2A0_9GAST</name>
<reference evidence="1 2" key="1">
    <citation type="journal article" date="2021" name="Elife">
        <title>Chloroplast acquisition without the gene transfer in kleptoplastic sea slugs, Plakobranchus ocellatus.</title>
        <authorList>
            <person name="Maeda T."/>
            <person name="Takahashi S."/>
            <person name="Yoshida T."/>
            <person name="Shimamura S."/>
            <person name="Takaki Y."/>
            <person name="Nagai Y."/>
            <person name="Toyoda A."/>
            <person name="Suzuki Y."/>
            <person name="Arimoto A."/>
            <person name="Ishii H."/>
            <person name="Satoh N."/>
            <person name="Nishiyama T."/>
            <person name="Hasebe M."/>
            <person name="Maruyama T."/>
            <person name="Minagawa J."/>
            <person name="Obokata J."/>
            <person name="Shigenobu S."/>
        </authorList>
    </citation>
    <scope>NUCLEOTIDE SEQUENCE [LARGE SCALE GENOMIC DNA]</scope>
</reference>
<organism evidence="1 2">
    <name type="scientific">Plakobranchus ocellatus</name>
    <dbReference type="NCBI Taxonomy" id="259542"/>
    <lineage>
        <taxon>Eukaryota</taxon>
        <taxon>Metazoa</taxon>
        <taxon>Spiralia</taxon>
        <taxon>Lophotrochozoa</taxon>
        <taxon>Mollusca</taxon>
        <taxon>Gastropoda</taxon>
        <taxon>Heterobranchia</taxon>
        <taxon>Euthyneura</taxon>
        <taxon>Panpulmonata</taxon>
        <taxon>Sacoglossa</taxon>
        <taxon>Placobranchoidea</taxon>
        <taxon>Plakobranchidae</taxon>
        <taxon>Plakobranchus</taxon>
    </lineage>
</organism>
<evidence type="ECO:0000313" key="2">
    <source>
        <dbReference type="Proteomes" id="UP000735302"/>
    </source>
</evidence>
<proteinExistence type="predicted"/>
<accession>A0AAV3Z2A0</accession>
<dbReference type="Proteomes" id="UP000735302">
    <property type="component" value="Unassembled WGS sequence"/>
</dbReference>
<comment type="caution">
    <text evidence="1">The sequence shown here is derived from an EMBL/GenBank/DDBJ whole genome shotgun (WGS) entry which is preliminary data.</text>
</comment>
<evidence type="ECO:0000313" key="1">
    <source>
        <dbReference type="EMBL" id="GFN89970.1"/>
    </source>
</evidence>
<gene>
    <name evidence="1" type="ORF">PoB_001647600</name>
</gene>
<dbReference type="AlphaFoldDB" id="A0AAV3Z2A0"/>